<dbReference type="Proteomes" id="UP000220527">
    <property type="component" value="Unassembled WGS sequence"/>
</dbReference>
<keyword evidence="8" id="KW-0378">Hydrolase</keyword>
<dbReference type="InterPro" id="IPR051536">
    <property type="entry name" value="UDG_Type-4/5"/>
</dbReference>
<dbReference type="GO" id="GO:0051539">
    <property type="term" value="F:4 iron, 4 sulfur cluster binding"/>
    <property type="evidence" value="ECO:0007669"/>
    <property type="project" value="UniProtKB-KW"/>
</dbReference>
<evidence type="ECO:0000256" key="4">
    <source>
        <dbReference type="ARBA" id="ARBA00019403"/>
    </source>
</evidence>
<evidence type="ECO:0000256" key="9">
    <source>
        <dbReference type="ARBA" id="ARBA00023004"/>
    </source>
</evidence>
<evidence type="ECO:0000256" key="10">
    <source>
        <dbReference type="ARBA" id="ARBA00023014"/>
    </source>
</evidence>
<evidence type="ECO:0000313" key="15">
    <source>
        <dbReference type="Proteomes" id="UP000220527"/>
    </source>
</evidence>
<dbReference type="SMART" id="SM00987">
    <property type="entry name" value="UreE_C"/>
    <property type="match status" value="1"/>
</dbReference>
<dbReference type="InterPro" id="IPR036895">
    <property type="entry name" value="Uracil-DNA_glycosylase-like_sf"/>
</dbReference>
<evidence type="ECO:0000256" key="3">
    <source>
        <dbReference type="ARBA" id="ARBA00012030"/>
    </source>
</evidence>
<dbReference type="CDD" id="cd10030">
    <property type="entry name" value="UDG-F4_TTUDGA_SPO1dp_like"/>
    <property type="match status" value="1"/>
</dbReference>
<proteinExistence type="inferred from homology"/>
<reference evidence="15" key="1">
    <citation type="submission" date="2017-08" db="EMBL/GenBank/DDBJ databases">
        <authorList>
            <person name="Grouzdev D.S."/>
            <person name="Gaisin V.A."/>
            <person name="Rysina M.S."/>
            <person name="Gorlenko V.M."/>
        </authorList>
    </citation>
    <scope>NUCLEOTIDE SEQUENCE [LARGE SCALE GENOMIC DNA]</scope>
    <source>
        <strain evidence="15">Kir15-3F</strain>
    </source>
</reference>
<keyword evidence="7" id="KW-0227">DNA damage</keyword>
<dbReference type="AlphaFoldDB" id="A0A2A6RQ43"/>
<comment type="similarity">
    <text evidence="2">Belongs to the uracil-DNA glycosylase (UDG) superfamily. Type 4 (UDGa) family.</text>
</comment>
<gene>
    <name evidence="14" type="ORF">CJ255_01030</name>
</gene>
<evidence type="ECO:0000313" key="14">
    <source>
        <dbReference type="EMBL" id="PDW05009.1"/>
    </source>
</evidence>
<evidence type="ECO:0000256" key="5">
    <source>
        <dbReference type="ARBA" id="ARBA00022485"/>
    </source>
</evidence>
<evidence type="ECO:0000256" key="1">
    <source>
        <dbReference type="ARBA" id="ARBA00001400"/>
    </source>
</evidence>
<dbReference type="NCBIfam" id="TIGR00758">
    <property type="entry name" value="UDG_fam4"/>
    <property type="match status" value="1"/>
</dbReference>
<evidence type="ECO:0000256" key="7">
    <source>
        <dbReference type="ARBA" id="ARBA00022763"/>
    </source>
</evidence>
<evidence type="ECO:0000259" key="13">
    <source>
        <dbReference type="SMART" id="SM00986"/>
    </source>
</evidence>
<dbReference type="PANTHER" id="PTHR33693">
    <property type="entry name" value="TYPE-5 URACIL-DNA GLYCOSYLASE"/>
    <property type="match status" value="1"/>
</dbReference>
<dbReference type="EMBL" id="NQWI01000002">
    <property type="protein sequence ID" value="PDW05009.1"/>
    <property type="molecule type" value="Genomic_DNA"/>
</dbReference>
<dbReference type="InterPro" id="IPR005273">
    <property type="entry name" value="Ura-DNA_glyco_family4"/>
</dbReference>
<keyword evidence="6" id="KW-0479">Metal-binding</keyword>
<evidence type="ECO:0000256" key="11">
    <source>
        <dbReference type="ARBA" id="ARBA00023204"/>
    </source>
</evidence>
<dbReference type="Gene3D" id="3.40.470.10">
    <property type="entry name" value="Uracil-DNA glycosylase-like domain"/>
    <property type="match status" value="1"/>
</dbReference>
<evidence type="ECO:0000256" key="8">
    <source>
        <dbReference type="ARBA" id="ARBA00022801"/>
    </source>
</evidence>
<dbReference type="EC" id="3.2.2.27" evidence="3"/>
<evidence type="ECO:0000256" key="6">
    <source>
        <dbReference type="ARBA" id="ARBA00022723"/>
    </source>
</evidence>
<dbReference type="Pfam" id="PF03167">
    <property type="entry name" value="UDG"/>
    <property type="match status" value="1"/>
</dbReference>
<dbReference type="SMART" id="SM00986">
    <property type="entry name" value="UDG"/>
    <property type="match status" value="1"/>
</dbReference>
<dbReference type="GO" id="GO:0004844">
    <property type="term" value="F:uracil DNA N-glycosylase activity"/>
    <property type="evidence" value="ECO:0007669"/>
    <property type="project" value="UniProtKB-EC"/>
</dbReference>
<keyword evidence="5" id="KW-0004">4Fe-4S</keyword>
<dbReference type="GO" id="GO:0006281">
    <property type="term" value="P:DNA repair"/>
    <property type="evidence" value="ECO:0007669"/>
    <property type="project" value="UniProtKB-KW"/>
</dbReference>
<keyword evidence="10" id="KW-0411">Iron-sulfur</keyword>
<accession>A0A2A6RQ43</accession>
<dbReference type="PANTHER" id="PTHR33693:SF1">
    <property type="entry name" value="TYPE-4 URACIL-DNA GLYCOSYLASE"/>
    <property type="match status" value="1"/>
</dbReference>
<keyword evidence="9" id="KW-0408">Iron</keyword>
<evidence type="ECO:0000256" key="2">
    <source>
        <dbReference type="ARBA" id="ARBA00006521"/>
    </source>
</evidence>
<organism evidence="14 15">
    <name type="scientific">Candidatus Viridilinea mediisalina</name>
    <dbReference type="NCBI Taxonomy" id="2024553"/>
    <lineage>
        <taxon>Bacteria</taxon>
        <taxon>Bacillati</taxon>
        <taxon>Chloroflexota</taxon>
        <taxon>Chloroflexia</taxon>
        <taxon>Chloroflexales</taxon>
        <taxon>Chloroflexineae</taxon>
        <taxon>Oscillochloridaceae</taxon>
        <taxon>Candidatus Viridilinea</taxon>
    </lineage>
</organism>
<feature type="region of interest" description="Disordered" evidence="12">
    <location>
        <begin position="191"/>
        <end position="219"/>
    </location>
</feature>
<evidence type="ECO:0000256" key="12">
    <source>
        <dbReference type="SAM" id="MobiDB-lite"/>
    </source>
</evidence>
<name>A0A2A6RQ43_9CHLR</name>
<comment type="catalytic activity">
    <reaction evidence="1">
        <text>Hydrolyzes single-stranded DNA or mismatched double-stranded DNA and polynucleotides, releasing free uracil.</text>
        <dbReference type="EC" id="3.2.2.27"/>
    </reaction>
</comment>
<dbReference type="OrthoDB" id="5290748at2"/>
<keyword evidence="15" id="KW-1185">Reference proteome</keyword>
<feature type="domain" description="Uracil-DNA glycosylase-like" evidence="13">
    <location>
        <begin position="33"/>
        <end position="179"/>
    </location>
</feature>
<dbReference type="SUPFAM" id="SSF52141">
    <property type="entry name" value="Uracil-DNA glycosylase-like"/>
    <property type="match status" value="1"/>
</dbReference>
<dbReference type="InterPro" id="IPR005122">
    <property type="entry name" value="Uracil-DNA_glycosylase-like"/>
</dbReference>
<dbReference type="GO" id="GO:0046872">
    <property type="term" value="F:metal ion binding"/>
    <property type="evidence" value="ECO:0007669"/>
    <property type="project" value="UniProtKB-KW"/>
</dbReference>
<keyword evidence="11" id="KW-0234">DNA repair</keyword>
<protein>
    <recommendedName>
        <fullName evidence="4">Type-4 uracil-DNA glycosylase</fullName>
        <ecNumber evidence="3">3.2.2.27</ecNumber>
    </recommendedName>
</protein>
<comment type="caution">
    <text evidence="14">The sequence shown here is derived from an EMBL/GenBank/DDBJ whole genome shotgun (WGS) entry which is preliminary data.</text>
</comment>
<sequence length="219" mass="24231">MNVNTVETLRLIAETTQTCRLCGLHSGRTHAVPGEGPAEAKVMLIGEGPGFHEDRQGRPFVGASGQFLDQLLAMAGLQRGDVFIGNVIKCRPPKNRDPQPDEIKLCTEHYLFRQIEAINPAVIVTLGRFSMNLFMPGERIMRIHGQPRRINGRLVVPMLHPAAALHQPQNRPLLEADFRRLPEFLAQVEAERAAAATPAPPASQSEAKDEQPLQQLNLF</sequence>
<feature type="compositionally biased region" description="Low complexity" evidence="12">
    <location>
        <begin position="193"/>
        <end position="205"/>
    </location>
</feature>